<evidence type="ECO:0000256" key="1">
    <source>
        <dbReference type="SAM" id="Phobius"/>
    </source>
</evidence>
<keyword evidence="3" id="KW-1185">Reference proteome</keyword>
<dbReference type="Proteomes" id="UP000183015">
    <property type="component" value="Unassembled WGS sequence"/>
</dbReference>
<gene>
    <name evidence="2" type="ORF">SAMN05414137_109160</name>
</gene>
<feature type="transmembrane region" description="Helical" evidence="1">
    <location>
        <begin position="51"/>
        <end position="72"/>
    </location>
</feature>
<keyword evidence="1" id="KW-0472">Membrane</keyword>
<protein>
    <submittedName>
        <fullName evidence="2">Uncharacterized protein</fullName>
    </submittedName>
</protein>
<reference evidence="3" key="1">
    <citation type="submission" date="2016-10" db="EMBL/GenBank/DDBJ databases">
        <authorList>
            <person name="Varghese N."/>
        </authorList>
    </citation>
    <scope>NUCLEOTIDE SEQUENCE [LARGE SCALE GENOMIC DNA]</scope>
    <source>
        <strain evidence="3">DSM 45096 / BCRC 16803 / CGMCC 4.1857 / CIP 109030 / JCM 12277 / KCTC 19219 / NBRC 100920 / 33214</strain>
    </source>
</reference>
<keyword evidence="1" id="KW-0812">Transmembrane</keyword>
<organism evidence="2 3">
    <name type="scientific">Streptacidiphilus jiangxiensis</name>
    <dbReference type="NCBI Taxonomy" id="235985"/>
    <lineage>
        <taxon>Bacteria</taxon>
        <taxon>Bacillati</taxon>
        <taxon>Actinomycetota</taxon>
        <taxon>Actinomycetes</taxon>
        <taxon>Kitasatosporales</taxon>
        <taxon>Streptomycetaceae</taxon>
        <taxon>Streptacidiphilus</taxon>
    </lineage>
</organism>
<accession>A0A1H7QQP8</accession>
<sequence>MSDRFLRAWRGGRASRRARWVAAGYVVGFGEGTCSHAYSLCTGGIHAFSRAPVPIQVVFHAMLALDVLAVVLTVRASPAAPPLAAFAISADAFGNWWTQAGNVVRHPLDYLAPFGLLPITLFGVFVLATAIPLHRALAAPPSAAGQTPEQLV</sequence>
<evidence type="ECO:0000313" key="3">
    <source>
        <dbReference type="Proteomes" id="UP000183015"/>
    </source>
</evidence>
<proteinExistence type="predicted"/>
<evidence type="ECO:0000313" key="2">
    <source>
        <dbReference type="EMBL" id="SEL50219.1"/>
    </source>
</evidence>
<feature type="transmembrane region" description="Helical" evidence="1">
    <location>
        <begin position="110"/>
        <end position="133"/>
    </location>
</feature>
<dbReference type="AlphaFoldDB" id="A0A1H7QQP8"/>
<feature type="transmembrane region" description="Helical" evidence="1">
    <location>
        <begin position="20"/>
        <end position="39"/>
    </location>
</feature>
<name>A0A1H7QQP8_STRJI</name>
<dbReference type="EMBL" id="FOAZ01000009">
    <property type="protein sequence ID" value="SEL50219.1"/>
    <property type="molecule type" value="Genomic_DNA"/>
</dbReference>
<keyword evidence="1" id="KW-1133">Transmembrane helix</keyword>